<dbReference type="Proteomes" id="UP001589587">
    <property type="component" value="Unassembled WGS sequence"/>
</dbReference>
<dbReference type="Gene3D" id="3.30.460.10">
    <property type="entry name" value="Beta Polymerase, domain 2"/>
    <property type="match status" value="1"/>
</dbReference>
<dbReference type="CDD" id="cd05403">
    <property type="entry name" value="NT_KNTase_like"/>
    <property type="match status" value="1"/>
</dbReference>
<comment type="caution">
    <text evidence="2">The sequence shown here is derived from an EMBL/GenBank/DDBJ whole genome shotgun (WGS) entry which is preliminary data.</text>
</comment>
<dbReference type="SUPFAM" id="SSF81301">
    <property type="entry name" value="Nucleotidyltransferase"/>
    <property type="match status" value="1"/>
</dbReference>
<keyword evidence="3" id="KW-1185">Reference proteome</keyword>
<dbReference type="Pfam" id="PF01909">
    <property type="entry name" value="NTP_transf_2"/>
    <property type="match status" value="1"/>
</dbReference>
<reference evidence="2 3" key="1">
    <citation type="submission" date="2024-09" db="EMBL/GenBank/DDBJ databases">
        <authorList>
            <person name="Sun Q."/>
            <person name="Mori K."/>
        </authorList>
    </citation>
    <scope>NUCLEOTIDE SEQUENCE [LARGE SCALE GENOMIC DNA]</scope>
    <source>
        <strain evidence="2 3">JCM 11411</strain>
    </source>
</reference>
<dbReference type="RefSeq" id="WP_378374393.1">
    <property type="nucleotide sequence ID" value="NZ_JBHMAS010000018.1"/>
</dbReference>
<name>A0ABV5XBV2_9NOCA</name>
<evidence type="ECO:0000259" key="1">
    <source>
        <dbReference type="Pfam" id="PF01909"/>
    </source>
</evidence>
<evidence type="ECO:0000313" key="2">
    <source>
        <dbReference type="EMBL" id="MFB9779937.1"/>
    </source>
</evidence>
<feature type="domain" description="Polymerase nucleotidyl transferase" evidence="1">
    <location>
        <begin position="27"/>
        <end position="59"/>
    </location>
</feature>
<dbReference type="EMBL" id="JBHMAS010000018">
    <property type="protein sequence ID" value="MFB9779937.1"/>
    <property type="molecule type" value="Genomic_DNA"/>
</dbReference>
<dbReference type="InterPro" id="IPR043519">
    <property type="entry name" value="NT_sf"/>
</dbReference>
<organism evidence="2 3">
    <name type="scientific">Rhodococcus baikonurensis</name>
    <dbReference type="NCBI Taxonomy" id="172041"/>
    <lineage>
        <taxon>Bacteria</taxon>
        <taxon>Bacillati</taxon>
        <taxon>Actinomycetota</taxon>
        <taxon>Actinomycetes</taxon>
        <taxon>Mycobacteriales</taxon>
        <taxon>Nocardiaceae</taxon>
        <taxon>Rhodococcus</taxon>
        <taxon>Rhodococcus erythropolis group</taxon>
    </lineage>
</organism>
<evidence type="ECO:0000313" key="3">
    <source>
        <dbReference type="Proteomes" id="UP001589587"/>
    </source>
</evidence>
<proteinExistence type="predicted"/>
<protein>
    <submittedName>
        <fullName evidence="2">Nucleotidyltransferase domain-containing protein</fullName>
    </submittedName>
</protein>
<dbReference type="InterPro" id="IPR002934">
    <property type="entry name" value="Polymerase_NTP_transf_dom"/>
</dbReference>
<gene>
    <name evidence="2" type="ORF">ACFFQ6_09625</name>
</gene>
<sequence length="144" mass="16137">MSARLKGRRRAVNALIVDVERWAAEHDDVKAVALVGSYARGAERMASDVDLMILAEDPDAVVNGDWFMQIRPNARFVRAANWGPVRERRFRLRSGLLVELNFATENWADVPLDEGTRRVLADGHRILYDTGPLDVATGAVRTPR</sequence>
<accession>A0ABV5XBV2</accession>